<accession>A0A517PZW0</accession>
<dbReference type="AlphaFoldDB" id="A0A517ZZD4"/>
<evidence type="ECO:0000313" key="2">
    <source>
        <dbReference type="Proteomes" id="UP000315647"/>
    </source>
</evidence>
<evidence type="ECO:0000313" key="1">
    <source>
        <dbReference type="EMBL" id="QDT24898.1"/>
    </source>
</evidence>
<dbReference type="Gene3D" id="2.60.40.1120">
    <property type="entry name" value="Carboxypeptidase-like, regulatory domain"/>
    <property type="match status" value="1"/>
</dbReference>
<dbReference type="Proteomes" id="UP000315647">
    <property type="component" value="Chromosome"/>
</dbReference>
<sequence precursor="true">MRNVIHSQYQTARALGLLILLTCLTAGCGGGASDTPELGEVSGTVTLDGNPLSGAEVTFEPGAGAPSVGKTDEAGKYELIYNQDAHGAVPGSHTVRISKFGEPGSPNDTENQIPAQFNVTSTLTAEVKVGDNTVNFDLDSKQK</sequence>
<organism evidence="1 2">
    <name type="scientific">Gimesia panareensis</name>
    <dbReference type="NCBI Taxonomy" id="2527978"/>
    <lineage>
        <taxon>Bacteria</taxon>
        <taxon>Pseudomonadati</taxon>
        <taxon>Planctomycetota</taxon>
        <taxon>Planctomycetia</taxon>
        <taxon>Planctomycetales</taxon>
        <taxon>Planctomycetaceae</taxon>
        <taxon>Gimesia</taxon>
    </lineage>
</organism>
<name>A0A517ZZD4_9PLAN</name>
<dbReference type="PROSITE" id="PS51257">
    <property type="entry name" value="PROKAR_LIPOPROTEIN"/>
    <property type="match status" value="1"/>
</dbReference>
<keyword evidence="2" id="KW-1185">Reference proteome</keyword>
<reference evidence="1 2" key="1">
    <citation type="submission" date="2019-03" db="EMBL/GenBank/DDBJ databases">
        <title>Deep-cultivation of Planctomycetes and their phenomic and genomic characterization uncovers novel biology.</title>
        <authorList>
            <person name="Wiegand S."/>
            <person name="Jogler M."/>
            <person name="Boedeker C."/>
            <person name="Pinto D."/>
            <person name="Vollmers J."/>
            <person name="Rivas-Marin E."/>
            <person name="Kohn T."/>
            <person name="Peeters S.H."/>
            <person name="Heuer A."/>
            <person name="Rast P."/>
            <person name="Oberbeckmann S."/>
            <person name="Bunk B."/>
            <person name="Jeske O."/>
            <person name="Meyerdierks A."/>
            <person name="Storesund J.E."/>
            <person name="Kallscheuer N."/>
            <person name="Luecker S."/>
            <person name="Lage O.M."/>
            <person name="Pohl T."/>
            <person name="Merkel B.J."/>
            <person name="Hornburger P."/>
            <person name="Mueller R.-W."/>
            <person name="Bruemmer F."/>
            <person name="Labrenz M."/>
            <person name="Spormann A.M."/>
            <person name="Op den Camp H."/>
            <person name="Overmann J."/>
            <person name="Amann R."/>
            <person name="Jetten M.S.M."/>
            <person name="Mascher T."/>
            <person name="Medema M.H."/>
            <person name="Devos D.P."/>
            <person name="Kaster A.-K."/>
            <person name="Ovreas L."/>
            <person name="Rohde M."/>
            <person name="Galperin M.Y."/>
            <person name="Jogler C."/>
        </authorList>
    </citation>
    <scope>NUCLEOTIDE SEQUENCE [LARGE SCALE GENOMIC DNA]</scope>
    <source>
        <strain evidence="1 2">Enr10</strain>
    </source>
</reference>
<protein>
    <submittedName>
        <fullName evidence="1">Uncharacterized protein</fullName>
    </submittedName>
</protein>
<proteinExistence type="predicted"/>
<gene>
    <name evidence="1" type="ORF">Enr10x_01900</name>
</gene>
<dbReference type="SUPFAM" id="SSF49464">
    <property type="entry name" value="Carboxypeptidase regulatory domain-like"/>
    <property type="match status" value="1"/>
</dbReference>
<dbReference type="InterPro" id="IPR008969">
    <property type="entry name" value="CarboxyPept-like_regulatory"/>
</dbReference>
<accession>A0A517ZZD4</accession>
<dbReference type="EMBL" id="CP037421">
    <property type="protein sequence ID" value="QDT24898.1"/>
    <property type="molecule type" value="Genomic_DNA"/>
</dbReference>
<dbReference type="RefSeq" id="WP_232093189.1">
    <property type="nucleotide sequence ID" value="NZ_CP036277.1"/>
</dbReference>